<reference evidence="1" key="1">
    <citation type="submission" date="2020-09" db="EMBL/GenBank/DDBJ databases">
        <title>Bacillus faecalis sp. nov., a moderately halophilic bacterium isolated from cow faeces.</title>
        <authorList>
            <person name="Jiang L."/>
            <person name="Lee J."/>
        </authorList>
    </citation>
    <scope>NUCLEOTIDE SEQUENCE</scope>
    <source>
        <strain evidence="1">AGMB 02131</strain>
    </source>
</reference>
<evidence type="ECO:0000313" key="1">
    <source>
        <dbReference type="EMBL" id="MBD3107233.1"/>
    </source>
</evidence>
<comment type="caution">
    <text evidence="1">The sequence shown here is derived from an EMBL/GenBank/DDBJ whole genome shotgun (WGS) entry which is preliminary data.</text>
</comment>
<dbReference type="RefSeq" id="WP_190996775.1">
    <property type="nucleotide sequence ID" value="NZ_JACXSI010000004.1"/>
</dbReference>
<dbReference type="Proteomes" id="UP000602076">
    <property type="component" value="Unassembled WGS sequence"/>
</dbReference>
<dbReference type="EMBL" id="JACXSI010000004">
    <property type="protein sequence ID" value="MBD3107233.1"/>
    <property type="molecule type" value="Genomic_DNA"/>
</dbReference>
<dbReference type="AlphaFoldDB" id="A0A927CTG1"/>
<gene>
    <name evidence="1" type="ORF">IEO70_02555</name>
</gene>
<proteinExistence type="predicted"/>
<evidence type="ECO:0000313" key="2">
    <source>
        <dbReference type="Proteomes" id="UP000602076"/>
    </source>
</evidence>
<keyword evidence="2" id="KW-1185">Reference proteome</keyword>
<protein>
    <submittedName>
        <fullName evidence="1">Uncharacterized protein</fullName>
    </submittedName>
</protein>
<sequence length="114" mass="13031">MLDVFETVENMEEVKQIYIVFSIIDLKSESALFVGVTNNSLEKTFAKLSEEAEKNCHVPICKYIHNVPNNSMKIEAIAWTNDIGQAEELKEYYTETLNPAYNFKIGMTYVGNPQ</sequence>
<organism evidence="1 2">
    <name type="scientific">Peribacillus faecalis</name>
    <dbReference type="NCBI Taxonomy" id="2772559"/>
    <lineage>
        <taxon>Bacteria</taxon>
        <taxon>Bacillati</taxon>
        <taxon>Bacillota</taxon>
        <taxon>Bacilli</taxon>
        <taxon>Bacillales</taxon>
        <taxon>Bacillaceae</taxon>
        <taxon>Peribacillus</taxon>
    </lineage>
</organism>
<name>A0A927CTG1_9BACI</name>
<accession>A0A927CTG1</accession>